<dbReference type="SMART" id="SM00849">
    <property type="entry name" value="Lactamase_B"/>
    <property type="match status" value="1"/>
</dbReference>
<dbReference type="PANTHER" id="PTHR47619">
    <property type="entry name" value="METALLO-HYDROLASE YYCJ-RELATED"/>
    <property type="match status" value="1"/>
</dbReference>
<keyword evidence="3" id="KW-1185">Reference proteome</keyword>
<dbReference type="EMBL" id="CP001681">
    <property type="protein sequence ID" value="ACU02967.1"/>
    <property type="molecule type" value="Genomic_DNA"/>
</dbReference>
<dbReference type="InterPro" id="IPR036866">
    <property type="entry name" value="RibonucZ/Hydroxyglut_hydro"/>
</dbReference>
<dbReference type="KEGG" id="phe:Phep_0745"/>
<accession>C6Y1J1</accession>
<name>C6Y1J1_PEDHD</name>
<proteinExistence type="predicted"/>
<feature type="domain" description="Metallo-beta-lactamase" evidence="1">
    <location>
        <begin position="16"/>
        <end position="182"/>
    </location>
</feature>
<evidence type="ECO:0000313" key="3">
    <source>
        <dbReference type="Proteomes" id="UP000000852"/>
    </source>
</evidence>
<dbReference type="AlphaFoldDB" id="C6Y1J1"/>
<dbReference type="HOGENOM" id="CLU_073253_1_0_10"/>
<dbReference type="InterPro" id="IPR052533">
    <property type="entry name" value="WalJ/YycJ-like"/>
</dbReference>
<evidence type="ECO:0000259" key="1">
    <source>
        <dbReference type="SMART" id="SM00849"/>
    </source>
</evidence>
<dbReference type="SUPFAM" id="SSF56281">
    <property type="entry name" value="Metallo-hydrolase/oxidoreductase"/>
    <property type="match status" value="1"/>
</dbReference>
<sequence>MDCKHLFIASLNSGSNGNCYYVGNEREAILVDVGISCRETEKRMFRLGLSMQKVKAIFISHEHTDHVKGLCTLAAKYNLPVYISPGTLSGCRFNLREELINYLNNNETIQIGSLTVTGFLKIHDASEPYSFVVACGETKVGVFTDIGEACDQLIFHFRQCHAAFLEANYDDALLEKSAYPYFLKKRISGGKGHLSNKKALDLFSSHRPAFMTHLLLAHLSKDNNCPDLALELFRQQANGTEIIVASRYEETQVYTIFEPAAAHSF</sequence>
<dbReference type="RefSeq" id="WP_012780913.1">
    <property type="nucleotide sequence ID" value="NC_013061.1"/>
</dbReference>
<dbReference type="Gene3D" id="3.60.15.10">
    <property type="entry name" value="Ribonuclease Z/Hydroxyacylglutathione hydrolase-like"/>
    <property type="match status" value="1"/>
</dbReference>
<dbReference type="Proteomes" id="UP000000852">
    <property type="component" value="Chromosome"/>
</dbReference>
<gene>
    <name evidence="2" type="ordered locus">Phep_0745</name>
</gene>
<dbReference type="eggNOG" id="COG1235">
    <property type="taxonomic scope" value="Bacteria"/>
</dbReference>
<dbReference type="OrthoDB" id="9781189at2"/>
<organism evidence="2 3">
    <name type="scientific">Pedobacter heparinus (strain ATCC 13125 / DSM 2366 / CIP 104194 / JCM 7457 / NBRC 12017 / NCIMB 9290 / NRRL B-14731 / HIM 762-3)</name>
    <dbReference type="NCBI Taxonomy" id="485917"/>
    <lineage>
        <taxon>Bacteria</taxon>
        <taxon>Pseudomonadati</taxon>
        <taxon>Bacteroidota</taxon>
        <taxon>Sphingobacteriia</taxon>
        <taxon>Sphingobacteriales</taxon>
        <taxon>Sphingobacteriaceae</taxon>
        <taxon>Pedobacter</taxon>
    </lineage>
</organism>
<evidence type="ECO:0000313" key="2">
    <source>
        <dbReference type="EMBL" id="ACU02967.1"/>
    </source>
</evidence>
<protein>
    <submittedName>
        <fullName evidence="2">Beta-lactamase domain protein</fullName>
    </submittedName>
</protein>
<dbReference type="PANTHER" id="PTHR47619:SF1">
    <property type="entry name" value="EXODEOXYRIBONUCLEASE WALJ"/>
    <property type="match status" value="1"/>
</dbReference>
<dbReference type="InterPro" id="IPR001279">
    <property type="entry name" value="Metallo-B-lactamas"/>
</dbReference>
<dbReference type="Pfam" id="PF12706">
    <property type="entry name" value="Lactamase_B_2"/>
    <property type="match status" value="1"/>
</dbReference>
<reference evidence="2 3" key="1">
    <citation type="journal article" date="2009" name="Stand. Genomic Sci.">
        <title>Complete genome sequence of Pedobacter heparinus type strain (HIM 762-3).</title>
        <authorList>
            <person name="Han C."/>
            <person name="Spring S."/>
            <person name="Lapidus A."/>
            <person name="Del Rio T.G."/>
            <person name="Tice H."/>
            <person name="Copeland A."/>
            <person name="Cheng J.F."/>
            <person name="Lucas S."/>
            <person name="Chen F."/>
            <person name="Nolan M."/>
            <person name="Bruce D."/>
            <person name="Goodwin L."/>
            <person name="Pitluck S."/>
            <person name="Ivanova N."/>
            <person name="Mavromatis K."/>
            <person name="Mikhailova N."/>
            <person name="Pati A."/>
            <person name="Chen A."/>
            <person name="Palaniappan K."/>
            <person name="Land M."/>
            <person name="Hauser L."/>
            <person name="Chang Y.J."/>
            <person name="Jeffries C.C."/>
            <person name="Saunders E."/>
            <person name="Chertkov O."/>
            <person name="Brettin T."/>
            <person name="Goker M."/>
            <person name="Rohde M."/>
            <person name="Bristow J."/>
            <person name="Eisen J.A."/>
            <person name="Markowitz V."/>
            <person name="Hugenholtz P."/>
            <person name="Kyrpides N.C."/>
            <person name="Klenk H.P."/>
            <person name="Detter J.C."/>
        </authorList>
    </citation>
    <scope>NUCLEOTIDE SEQUENCE [LARGE SCALE GENOMIC DNA]</scope>
    <source>
        <strain evidence="3">ATCC 13125 / DSM 2366 / CIP 104194 / JCM 7457 / NBRC 12017 / NCIMB 9290 / NRRL B-14731 / HIM 762-3</strain>
    </source>
</reference>
<dbReference type="STRING" id="485917.Phep_0745"/>